<evidence type="ECO:0000313" key="8">
    <source>
        <dbReference type="EMBL" id="OXU25195.1"/>
    </source>
</evidence>
<accession>A0A232F3D7</accession>
<comment type="caution">
    <text evidence="8">The sequence shown here is derived from an EMBL/GenBank/DDBJ whole genome shotgun (WGS) entry which is preliminary data.</text>
</comment>
<evidence type="ECO:0000313" key="9">
    <source>
        <dbReference type="Proteomes" id="UP000215335"/>
    </source>
</evidence>
<keyword evidence="3 7" id="KW-0812">Transmembrane</keyword>
<keyword evidence="2" id="KW-0808">Transferase</keyword>
<keyword evidence="4 7" id="KW-1133">Transmembrane helix</keyword>
<dbReference type="OrthoDB" id="286734at2759"/>
<evidence type="ECO:0000256" key="4">
    <source>
        <dbReference type="ARBA" id="ARBA00022989"/>
    </source>
</evidence>
<gene>
    <name evidence="8" type="ORF">TSAR_001576</name>
</gene>
<evidence type="ECO:0000256" key="2">
    <source>
        <dbReference type="ARBA" id="ARBA00022679"/>
    </source>
</evidence>
<evidence type="ECO:0000256" key="1">
    <source>
        <dbReference type="ARBA" id="ARBA00004141"/>
    </source>
</evidence>
<reference evidence="8 9" key="1">
    <citation type="journal article" date="2017" name="Curr. Biol.">
        <title>The Evolution of Venom by Co-option of Single-Copy Genes.</title>
        <authorList>
            <person name="Martinson E.O."/>
            <person name="Mrinalini"/>
            <person name="Kelkar Y.D."/>
            <person name="Chang C.H."/>
            <person name="Werren J.H."/>
        </authorList>
    </citation>
    <scope>NUCLEOTIDE SEQUENCE [LARGE SCALE GENOMIC DNA]</scope>
    <source>
        <strain evidence="8 9">Alberta</strain>
        <tissue evidence="8">Whole body</tissue>
    </source>
</reference>
<keyword evidence="5 7" id="KW-0472">Membrane</keyword>
<protein>
    <submittedName>
        <fullName evidence="8">Uncharacterized protein</fullName>
    </submittedName>
</protein>
<feature type="transmembrane region" description="Helical" evidence="7">
    <location>
        <begin position="87"/>
        <end position="105"/>
    </location>
</feature>
<feature type="transmembrane region" description="Helical" evidence="7">
    <location>
        <begin position="148"/>
        <end position="165"/>
    </location>
</feature>
<dbReference type="InterPro" id="IPR004299">
    <property type="entry name" value="MBOAT_fam"/>
</dbReference>
<keyword evidence="6" id="KW-0012">Acyltransferase</keyword>
<keyword evidence="9" id="KW-1185">Reference proteome</keyword>
<dbReference type="PANTHER" id="PTHR13906:SF4">
    <property type="entry name" value="LYSOPHOSPHOLIPID ACYLTRANSFERASE 6"/>
    <property type="match status" value="1"/>
</dbReference>
<evidence type="ECO:0000256" key="3">
    <source>
        <dbReference type="ARBA" id="ARBA00022692"/>
    </source>
</evidence>
<evidence type="ECO:0000256" key="7">
    <source>
        <dbReference type="SAM" id="Phobius"/>
    </source>
</evidence>
<dbReference type="GO" id="GO:0016746">
    <property type="term" value="F:acyltransferase activity"/>
    <property type="evidence" value="ECO:0007669"/>
    <property type="project" value="UniProtKB-KW"/>
</dbReference>
<dbReference type="GO" id="GO:0016020">
    <property type="term" value="C:membrane"/>
    <property type="evidence" value="ECO:0007669"/>
    <property type="project" value="UniProtKB-SubCell"/>
</dbReference>
<feature type="transmembrane region" description="Helical" evidence="7">
    <location>
        <begin position="185"/>
        <end position="206"/>
    </location>
</feature>
<name>A0A232F3D7_9HYME</name>
<dbReference type="EMBL" id="NNAY01001085">
    <property type="protein sequence ID" value="OXU25195.1"/>
    <property type="molecule type" value="Genomic_DNA"/>
</dbReference>
<dbReference type="GO" id="GO:0030258">
    <property type="term" value="P:lipid modification"/>
    <property type="evidence" value="ECO:0007669"/>
    <property type="project" value="TreeGrafter"/>
</dbReference>
<evidence type="ECO:0000256" key="6">
    <source>
        <dbReference type="ARBA" id="ARBA00023315"/>
    </source>
</evidence>
<dbReference type="AlphaFoldDB" id="A0A232F3D7"/>
<dbReference type="PANTHER" id="PTHR13906">
    <property type="entry name" value="PORCUPINE"/>
    <property type="match status" value="1"/>
</dbReference>
<sequence>MRVLDPHHMQRVVLAVALIYLSCIHFHRQLYDYGSYTLDITGPLMVITQKVTSLAYSVHDGLTRKEDELTPSQRHHAVHKMPTALEYFSYVFHFQALMAGPIIFYRDYIDFIHGRGQKLLKGTYDEQIGQVNEIVLEPSPRLVVIKKVVASLLCALIFVTMLPSYPMQKIKDDDFLYNTSMLYKYWYLMIATMLIRFKYYHAWLFADAICNNSGLGFNGYNEDGTARWDLISNVDAFKFETALSLRDSIEAWNKGTNRWLRMIVYERVERYKTVFTYALSALWHGFYPGYYLTFAGGAFFTFASRAVGSSTHKTVFSYLKDKESIL</sequence>
<organism evidence="8 9">
    <name type="scientific">Trichomalopsis sarcophagae</name>
    <dbReference type="NCBI Taxonomy" id="543379"/>
    <lineage>
        <taxon>Eukaryota</taxon>
        <taxon>Metazoa</taxon>
        <taxon>Ecdysozoa</taxon>
        <taxon>Arthropoda</taxon>
        <taxon>Hexapoda</taxon>
        <taxon>Insecta</taxon>
        <taxon>Pterygota</taxon>
        <taxon>Neoptera</taxon>
        <taxon>Endopterygota</taxon>
        <taxon>Hymenoptera</taxon>
        <taxon>Apocrita</taxon>
        <taxon>Proctotrupomorpha</taxon>
        <taxon>Chalcidoidea</taxon>
        <taxon>Pteromalidae</taxon>
        <taxon>Pteromalinae</taxon>
        <taxon>Trichomalopsis</taxon>
    </lineage>
</organism>
<dbReference type="Pfam" id="PF03062">
    <property type="entry name" value="MBOAT"/>
    <property type="match status" value="1"/>
</dbReference>
<comment type="subcellular location">
    <subcellularLocation>
        <location evidence="1">Membrane</location>
        <topology evidence="1">Multi-pass membrane protein</topology>
    </subcellularLocation>
</comment>
<proteinExistence type="predicted"/>
<dbReference type="STRING" id="543379.A0A232F3D7"/>
<dbReference type="Proteomes" id="UP000215335">
    <property type="component" value="Unassembled WGS sequence"/>
</dbReference>
<evidence type="ECO:0000256" key="5">
    <source>
        <dbReference type="ARBA" id="ARBA00023136"/>
    </source>
</evidence>
<feature type="transmembrane region" description="Helical" evidence="7">
    <location>
        <begin position="12"/>
        <end position="31"/>
    </location>
</feature>
<dbReference type="InterPro" id="IPR049941">
    <property type="entry name" value="LPLAT_7/PORCN-like"/>
</dbReference>